<proteinExistence type="predicted"/>
<accession>A0A4Q0XR15</accession>
<dbReference type="AlphaFoldDB" id="A0A4Q0XR15"/>
<dbReference type="RefSeq" id="WP_128995921.1">
    <property type="nucleotide sequence ID" value="NZ_PDKN01000003.1"/>
</dbReference>
<dbReference type="PROSITE" id="PS51186">
    <property type="entry name" value="GNAT"/>
    <property type="match status" value="1"/>
</dbReference>
<keyword evidence="3" id="KW-1185">Reference proteome</keyword>
<dbReference type="EMBL" id="PDKN01000003">
    <property type="protein sequence ID" value="RXJ58058.1"/>
    <property type="molecule type" value="Genomic_DNA"/>
</dbReference>
<name>A0A4Q0XR15_9BACT</name>
<dbReference type="OrthoDB" id="5342483at2"/>
<dbReference type="Proteomes" id="UP000290657">
    <property type="component" value="Unassembled WGS sequence"/>
</dbReference>
<dbReference type="Gene3D" id="3.40.630.90">
    <property type="match status" value="1"/>
</dbReference>
<evidence type="ECO:0000313" key="3">
    <source>
        <dbReference type="Proteomes" id="UP000290657"/>
    </source>
</evidence>
<protein>
    <recommendedName>
        <fullName evidence="1">N-acetyltransferase domain-containing protein</fullName>
    </recommendedName>
</protein>
<comment type="caution">
    <text evidence="2">The sequence shown here is derived from an EMBL/GenBank/DDBJ whole genome shotgun (WGS) entry which is preliminary data.</text>
</comment>
<dbReference type="GO" id="GO:0016747">
    <property type="term" value="F:acyltransferase activity, transferring groups other than amino-acyl groups"/>
    <property type="evidence" value="ECO:0007669"/>
    <property type="project" value="InterPro"/>
</dbReference>
<reference evidence="2 3" key="1">
    <citation type="submission" date="2017-10" db="EMBL/GenBank/DDBJ databases">
        <title>Genomics of the genus Arcobacter.</title>
        <authorList>
            <person name="Perez-Cataluna A."/>
            <person name="Figueras M.J."/>
        </authorList>
    </citation>
    <scope>NUCLEOTIDE SEQUENCE [LARGE SCALE GENOMIC DNA]</scope>
    <source>
        <strain evidence="2 3">CECT 8987</strain>
    </source>
</reference>
<dbReference type="InterPro" id="IPR000182">
    <property type="entry name" value="GNAT_dom"/>
</dbReference>
<feature type="domain" description="N-acetyltransferase" evidence="1">
    <location>
        <begin position="1"/>
        <end position="133"/>
    </location>
</feature>
<evidence type="ECO:0000259" key="1">
    <source>
        <dbReference type="PROSITE" id="PS51186"/>
    </source>
</evidence>
<evidence type="ECO:0000313" key="2">
    <source>
        <dbReference type="EMBL" id="RXJ58058.1"/>
    </source>
</evidence>
<sequence>MFIGYLRKDYEDALESLSKSNTLLDIDLLKHTYHAYPEYCFAAYEGGEIVGVISGYRFEKSIFVNVFEVNESYEDIYERLLRLFITNCNGLDVVLLIETKRYQKLKGFDFKTHSDFVRFMYSGEAVAFNFSNTHAKQVAASNYDEVSKEIDKSVFSEDRHEYIGKDLVFSNSLKLGTQSGFLHSYVVNKKYIKISPWLMKNEAFLDAEKLLRAVLYYRGLKKIYAYAPMVKEIIDLYDSYKFKKEESFKLVYLNNMPEIKLENLYAI</sequence>
<gene>
    <name evidence="2" type="ORF">CRV04_06000</name>
</gene>
<organism evidence="2 3">
    <name type="scientific">Candidatus Marinarcus aquaticus</name>
    <dbReference type="NCBI Taxonomy" id="2044504"/>
    <lineage>
        <taxon>Bacteria</taxon>
        <taxon>Pseudomonadati</taxon>
        <taxon>Campylobacterota</taxon>
        <taxon>Epsilonproteobacteria</taxon>
        <taxon>Campylobacterales</taxon>
        <taxon>Arcobacteraceae</taxon>
        <taxon>Candidatus Marinarcus</taxon>
    </lineage>
</organism>